<comment type="caution">
    <text evidence="1">The sequence shown here is derived from an EMBL/GenBank/DDBJ whole genome shotgun (WGS) entry which is preliminary data.</text>
</comment>
<protein>
    <recommendedName>
        <fullName evidence="3">Secreted protein</fullName>
    </recommendedName>
</protein>
<sequence>MFPLPFTLSAPASAAPLAIPTTSTRTSTSPSSATRTKMTLRSQCFWTRRFGMPTKLTRGSGLGIMWEHMRCTFACIRM</sequence>
<name>A0ABR2LHE0_9ASPA</name>
<keyword evidence="2" id="KW-1185">Reference proteome</keyword>
<organism evidence="1 2">
    <name type="scientific">Platanthera guangdongensis</name>
    <dbReference type="NCBI Taxonomy" id="2320717"/>
    <lineage>
        <taxon>Eukaryota</taxon>
        <taxon>Viridiplantae</taxon>
        <taxon>Streptophyta</taxon>
        <taxon>Embryophyta</taxon>
        <taxon>Tracheophyta</taxon>
        <taxon>Spermatophyta</taxon>
        <taxon>Magnoliopsida</taxon>
        <taxon>Liliopsida</taxon>
        <taxon>Asparagales</taxon>
        <taxon>Orchidaceae</taxon>
        <taxon>Orchidoideae</taxon>
        <taxon>Orchideae</taxon>
        <taxon>Orchidinae</taxon>
        <taxon>Platanthera</taxon>
    </lineage>
</organism>
<evidence type="ECO:0008006" key="3">
    <source>
        <dbReference type="Google" id="ProtNLM"/>
    </source>
</evidence>
<accession>A0ABR2LHE0</accession>
<evidence type="ECO:0000313" key="1">
    <source>
        <dbReference type="EMBL" id="KAK8939852.1"/>
    </source>
</evidence>
<proteinExistence type="predicted"/>
<dbReference type="Proteomes" id="UP001412067">
    <property type="component" value="Unassembled WGS sequence"/>
</dbReference>
<gene>
    <name evidence="1" type="ORF">KSP40_PGU016101</name>
</gene>
<dbReference type="EMBL" id="JBBWWR010000020">
    <property type="protein sequence ID" value="KAK8939852.1"/>
    <property type="molecule type" value="Genomic_DNA"/>
</dbReference>
<reference evidence="1 2" key="1">
    <citation type="journal article" date="2022" name="Nat. Plants">
        <title>Genomes of leafy and leafless Platanthera orchids illuminate the evolution of mycoheterotrophy.</title>
        <authorList>
            <person name="Li M.H."/>
            <person name="Liu K.W."/>
            <person name="Li Z."/>
            <person name="Lu H.C."/>
            <person name="Ye Q.L."/>
            <person name="Zhang D."/>
            <person name="Wang J.Y."/>
            <person name="Li Y.F."/>
            <person name="Zhong Z.M."/>
            <person name="Liu X."/>
            <person name="Yu X."/>
            <person name="Liu D.K."/>
            <person name="Tu X.D."/>
            <person name="Liu B."/>
            <person name="Hao Y."/>
            <person name="Liao X.Y."/>
            <person name="Jiang Y.T."/>
            <person name="Sun W.H."/>
            <person name="Chen J."/>
            <person name="Chen Y.Q."/>
            <person name="Ai Y."/>
            <person name="Zhai J.W."/>
            <person name="Wu S.S."/>
            <person name="Zhou Z."/>
            <person name="Hsiao Y.Y."/>
            <person name="Wu W.L."/>
            <person name="Chen Y.Y."/>
            <person name="Lin Y.F."/>
            <person name="Hsu J.L."/>
            <person name="Li C.Y."/>
            <person name="Wang Z.W."/>
            <person name="Zhao X."/>
            <person name="Zhong W.Y."/>
            <person name="Ma X.K."/>
            <person name="Ma L."/>
            <person name="Huang J."/>
            <person name="Chen G.Z."/>
            <person name="Huang M.Z."/>
            <person name="Huang L."/>
            <person name="Peng D.H."/>
            <person name="Luo Y.B."/>
            <person name="Zou S.Q."/>
            <person name="Chen S.P."/>
            <person name="Lan S."/>
            <person name="Tsai W.C."/>
            <person name="Van de Peer Y."/>
            <person name="Liu Z.J."/>
        </authorList>
    </citation>
    <scope>NUCLEOTIDE SEQUENCE [LARGE SCALE GENOMIC DNA]</scope>
    <source>
        <strain evidence="1">Lor288</strain>
    </source>
</reference>
<evidence type="ECO:0000313" key="2">
    <source>
        <dbReference type="Proteomes" id="UP001412067"/>
    </source>
</evidence>